<dbReference type="PATRIC" id="fig|1195236.3.peg.5371"/>
<dbReference type="AlphaFoldDB" id="S0FH69"/>
<comment type="caution">
    <text evidence="8">The sequence shown here is derived from an EMBL/GenBank/DDBJ whole genome shotgun (WGS) entry which is preliminary data.</text>
</comment>
<dbReference type="eggNOG" id="COG1174">
    <property type="taxonomic scope" value="Bacteria"/>
</dbReference>
<feature type="transmembrane region" description="Helical" evidence="6">
    <location>
        <begin position="20"/>
        <end position="48"/>
    </location>
</feature>
<evidence type="ECO:0000313" key="9">
    <source>
        <dbReference type="Proteomes" id="UP000014155"/>
    </source>
</evidence>
<evidence type="ECO:0000256" key="2">
    <source>
        <dbReference type="ARBA" id="ARBA00022448"/>
    </source>
</evidence>
<sequence>MFSDLIQYYLENTSKYWSYVATHITISLVVTVFAILIGIPLGIVCAKLPKLSGIITGTVNALRIIPSLALMVLMVPLIGIGRFPATIVLIIITLPPILINTITGFLSVKDSIRETAIGMGMSAKQVFLEVEFPLALPLIAAGIRTAVVEVVATTAIASYIGAGGLGVLVSSGIGYGRVFITLLGGGSIAVISIAADLLLEGVQNILTKRMGLVE</sequence>
<dbReference type="SUPFAM" id="SSF161098">
    <property type="entry name" value="MetI-like"/>
    <property type="match status" value="1"/>
</dbReference>
<keyword evidence="9" id="KW-1185">Reference proteome</keyword>
<feature type="transmembrane region" description="Helical" evidence="6">
    <location>
        <begin position="87"/>
        <end position="108"/>
    </location>
</feature>
<dbReference type="Gene3D" id="1.10.3720.10">
    <property type="entry name" value="MetI-like"/>
    <property type="match status" value="1"/>
</dbReference>
<dbReference type="InterPro" id="IPR035906">
    <property type="entry name" value="MetI-like_sf"/>
</dbReference>
<evidence type="ECO:0000256" key="3">
    <source>
        <dbReference type="ARBA" id="ARBA00022692"/>
    </source>
</evidence>
<keyword evidence="4 6" id="KW-1133">Transmembrane helix</keyword>
<keyword evidence="2 6" id="KW-0813">Transport</keyword>
<keyword evidence="5 6" id="KW-0472">Membrane</keyword>
<feature type="domain" description="ABC transmembrane type-1" evidence="7">
    <location>
        <begin position="20"/>
        <end position="199"/>
    </location>
</feature>
<feature type="transmembrane region" description="Helical" evidence="6">
    <location>
        <begin position="146"/>
        <end position="169"/>
    </location>
</feature>
<dbReference type="Proteomes" id="UP000014155">
    <property type="component" value="Unassembled WGS sequence"/>
</dbReference>
<evidence type="ECO:0000256" key="6">
    <source>
        <dbReference type="RuleBase" id="RU363032"/>
    </source>
</evidence>
<evidence type="ECO:0000259" key="7">
    <source>
        <dbReference type="PROSITE" id="PS50928"/>
    </source>
</evidence>
<evidence type="ECO:0000256" key="4">
    <source>
        <dbReference type="ARBA" id="ARBA00022989"/>
    </source>
</evidence>
<organism evidence="8 9">
    <name type="scientific">Ruminiclostridium cellobioparum subsp. termitidis CT1112</name>
    <dbReference type="NCBI Taxonomy" id="1195236"/>
    <lineage>
        <taxon>Bacteria</taxon>
        <taxon>Bacillati</taxon>
        <taxon>Bacillota</taxon>
        <taxon>Clostridia</taxon>
        <taxon>Eubacteriales</taxon>
        <taxon>Oscillospiraceae</taxon>
        <taxon>Ruminiclostridium</taxon>
    </lineage>
</organism>
<protein>
    <submittedName>
        <fullName evidence="8">Proline/glycine betaine transporter permease</fullName>
    </submittedName>
</protein>
<comment type="similarity">
    <text evidence="6">Belongs to the binding-protein-dependent transport system permease family.</text>
</comment>
<dbReference type="STRING" id="1195236.CTER_5236"/>
<gene>
    <name evidence="8" type="ORF">CTER_5236</name>
</gene>
<accession>S0FH69</accession>
<keyword evidence="3 6" id="KW-0812">Transmembrane</keyword>
<proteinExistence type="inferred from homology"/>
<feature type="transmembrane region" description="Helical" evidence="6">
    <location>
        <begin position="175"/>
        <end position="199"/>
    </location>
</feature>
<dbReference type="CDD" id="cd06261">
    <property type="entry name" value="TM_PBP2"/>
    <property type="match status" value="1"/>
</dbReference>
<comment type="subcellular location">
    <subcellularLocation>
        <location evidence="6">Cell membrane</location>
        <topology evidence="6">Multi-pass membrane protein</topology>
    </subcellularLocation>
    <subcellularLocation>
        <location evidence="1">Membrane</location>
        <topology evidence="1">Multi-pass membrane protein</topology>
    </subcellularLocation>
</comment>
<dbReference type="EMBL" id="AORV01000072">
    <property type="protein sequence ID" value="EMS69171.1"/>
    <property type="molecule type" value="Genomic_DNA"/>
</dbReference>
<name>S0FH69_RUMCE</name>
<evidence type="ECO:0000256" key="1">
    <source>
        <dbReference type="ARBA" id="ARBA00004141"/>
    </source>
</evidence>
<feature type="transmembrane region" description="Helical" evidence="6">
    <location>
        <begin position="60"/>
        <end position="81"/>
    </location>
</feature>
<dbReference type="InterPro" id="IPR000515">
    <property type="entry name" value="MetI-like"/>
</dbReference>
<dbReference type="PROSITE" id="PS50928">
    <property type="entry name" value="ABC_TM1"/>
    <property type="match status" value="1"/>
</dbReference>
<dbReference type="PANTHER" id="PTHR30177:SF4">
    <property type="entry name" value="OSMOPROTECTANT IMPORT PERMEASE PROTEIN OSMW"/>
    <property type="match status" value="1"/>
</dbReference>
<dbReference type="RefSeq" id="WP_004630935.1">
    <property type="nucleotide sequence ID" value="NZ_AORV01000072.1"/>
</dbReference>
<dbReference type="GO" id="GO:0005886">
    <property type="term" value="C:plasma membrane"/>
    <property type="evidence" value="ECO:0007669"/>
    <property type="project" value="UniProtKB-SubCell"/>
</dbReference>
<evidence type="ECO:0000313" key="8">
    <source>
        <dbReference type="EMBL" id="EMS69171.1"/>
    </source>
</evidence>
<dbReference type="GO" id="GO:0031460">
    <property type="term" value="P:glycine betaine transport"/>
    <property type="evidence" value="ECO:0007669"/>
    <property type="project" value="TreeGrafter"/>
</dbReference>
<dbReference type="GO" id="GO:0055085">
    <property type="term" value="P:transmembrane transport"/>
    <property type="evidence" value="ECO:0007669"/>
    <property type="project" value="InterPro"/>
</dbReference>
<evidence type="ECO:0000256" key="5">
    <source>
        <dbReference type="ARBA" id="ARBA00023136"/>
    </source>
</evidence>
<dbReference type="PANTHER" id="PTHR30177">
    <property type="entry name" value="GLYCINE BETAINE/L-PROLINE TRANSPORT SYSTEM PERMEASE PROTEIN PROW"/>
    <property type="match status" value="1"/>
</dbReference>
<dbReference type="InterPro" id="IPR051204">
    <property type="entry name" value="ABC_transp_perm/SBD"/>
</dbReference>
<dbReference type="Pfam" id="PF00528">
    <property type="entry name" value="BPD_transp_1"/>
    <property type="match status" value="1"/>
</dbReference>
<reference evidence="8 9" key="1">
    <citation type="journal article" date="2013" name="Genome Announc.">
        <title>Draft Genome Sequence of the Cellulolytic, Mesophilic, Anaerobic Bacterium Clostridium termitidis Strain CT1112 (DSM 5398).</title>
        <authorList>
            <person name="Lal S."/>
            <person name="Ramachandran U."/>
            <person name="Zhang X."/>
            <person name="Munir R."/>
            <person name="Sparling R."/>
            <person name="Levin D.B."/>
        </authorList>
    </citation>
    <scope>NUCLEOTIDE SEQUENCE [LARGE SCALE GENOMIC DNA]</scope>
    <source>
        <strain evidence="8 9">CT1112</strain>
    </source>
</reference>